<comment type="caution">
    <text evidence="8">The sequence shown here is derived from an EMBL/GenBank/DDBJ whole genome shotgun (WGS) entry which is preliminary data.</text>
</comment>
<dbReference type="Pfam" id="PF03522">
    <property type="entry name" value="SLC12"/>
    <property type="match status" value="3"/>
</dbReference>
<evidence type="ECO:0000259" key="7">
    <source>
        <dbReference type="Pfam" id="PF03522"/>
    </source>
</evidence>
<evidence type="ECO:0000313" key="8">
    <source>
        <dbReference type="EMBL" id="KAK2085104.1"/>
    </source>
</evidence>
<dbReference type="Pfam" id="PF00324">
    <property type="entry name" value="AA_permease"/>
    <property type="match status" value="1"/>
</dbReference>
<dbReference type="Proteomes" id="UP001266305">
    <property type="component" value="Unassembled WGS sequence"/>
</dbReference>
<dbReference type="PANTHER" id="PTHR11827">
    <property type="entry name" value="SOLUTE CARRIER FAMILY 12, CATION COTRANSPORTERS"/>
    <property type="match status" value="1"/>
</dbReference>
<keyword evidence="3 5" id="KW-1133">Transmembrane helix</keyword>
<feature type="domain" description="SLC12A transporter C-terminal" evidence="7">
    <location>
        <begin position="361"/>
        <end position="439"/>
    </location>
</feature>
<dbReference type="PANTHER" id="PTHR11827:SF9">
    <property type="entry name" value="SOLUTE CARRIER FAMILY 12 MEMBER 3"/>
    <property type="match status" value="1"/>
</dbReference>
<feature type="domain" description="SLC12A transporter C-terminal" evidence="7">
    <location>
        <begin position="75"/>
        <end position="209"/>
    </location>
</feature>
<evidence type="ECO:0000259" key="6">
    <source>
        <dbReference type="Pfam" id="PF00324"/>
    </source>
</evidence>
<keyword evidence="4 5" id="KW-0472">Membrane</keyword>
<feature type="domain" description="SLC12A transporter C-terminal" evidence="7">
    <location>
        <begin position="247"/>
        <end position="339"/>
    </location>
</feature>
<evidence type="ECO:0000313" key="9">
    <source>
        <dbReference type="Proteomes" id="UP001266305"/>
    </source>
</evidence>
<sequence length="458" mass="51401">MFLLTWWAALIAIGVVLFLLLYVIYKKPEVNWGSSVQAGSYNLALSYSVGLNEVEDHIKNYRPQCLVLTGPPNFRPALVDFVGTFTQNLSLMICGHVLIGPPKQRMPELRLIASGHTKWLNKRKIKAFYSDVIAEDLRSGVQILMQAAGLGRMKPNILVVGFKKNWQSAHPATVEDYIGILHDAFDFNYGVCVMRMREGLNMSRMMQAHINPVFDPAEDGKEASARGARPSACGVCQLDPKALVREEQASTIFQSEQGKKTIDIYWLFDDGGLTLLIPYLLRRKKRWSKCKIRVFVGGQINRMDQERKAIISLLSKFRLGFHEVHVLPDINQNPRAEQVSPGKAAAAPDGCVNTLVLGVGKSTKRFEDMIAPFRLNDGFKDEATVNEMRRDCPWKISDEEITKNRVKVQERGGLAGSLRQVRLNEILLDYSRDAALIVILTAIMNGSVTIQTRKVVTN</sequence>
<keyword evidence="2 5" id="KW-0812">Transmembrane</keyword>
<dbReference type="InterPro" id="IPR004842">
    <property type="entry name" value="SLC12A_fam"/>
</dbReference>
<feature type="domain" description="Amino acid permease/ SLC12A" evidence="6">
    <location>
        <begin position="1"/>
        <end position="66"/>
    </location>
</feature>
<dbReference type="EMBL" id="JASSZA010000021">
    <property type="protein sequence ID" value="KAK2085104.1"/>
    <property type="molecule type" value="Genomic_DNA"/>
</dbReference>
<name>A0ABQ9TK61_SAGOE</name>
<protein>
    <recommendedName>
        <fullName evidence="10">Solute carrier family 12 member 3</fullName>
    </recommendedName>
</protein>
<gene>
    <name evidence="8" type="ORF">P7K49_036404</name>
</gene>
<dbReference type="InterPro" id="IPR004841">
    <property type="entry name" value="AA-permease/SLC12A_dom"/>
</dbReference>
<evidence type="ECO:0000256" key="1">
    <source>
        <dbReference type="ARBA" id="ARBA00004141"/>
    </source>
</evidence>
<feature type="transmembrane region" description="Helical" evidence="5">
    <location>
        <begin position="6"/>
        <end position="25"/>
    </location>
</feature>
<organism evidence="8 9">
    <name type="scientific">Saguinus oedipus</name>
    <name type="common">Cotton-top tamarin</name>
    <name type="synonym">Oedipomidas oedipus</name>
    <dbReference type="NCBI Taxonomy" id="9490"/>
    <lineage>
        <taxon>Eukaryota</taxon>
        <taxon>Metazoa</taxon>
        <taxon>Chordata</taxon>
        <taxon>Craniata</taxon>
        <taxon>Vertebrata</taxon>
        <taxon>Euteleostomi</taxon>
        <taxon>Mammalia</taxon>
        <taxon>Eutheria</taxon>
        <taxon>Euarchontoglires</taxon>
        <taxon>Primates</taxon>
        <taxon>Haplorrhini</taxon>
        <taxon>Platyrrhini</taxon>
        <taxon>Cebidae</taxon>
        <taxon>Callitrichinae</taxon>
        <taxon>Saguinus</taxon>
    </lineage>
</organism>
<proteinExistence type="predicted"/>
<evidence type="ECO:0000256" key="5">
    <source>
        <dbReference type="SAM" id="Phobius"/>
    </source>
</evidence>
<reference evidence="8 9" key="1">
    <citation type="submission" date="2023-05" db="EMBL/GenBank/DDBJ databases">
        <title>B98-5 Cell Line De Novo Hybrid Assembly: An Optical Mapping Approach.</title>
        <authorList>
            <person name="Kananen K."/>
            <person name="Auerbach J.A."/>
            <person name="Kautto E."/>
            <person name="Blachly J.S."/>
        </authorList>
    </citation>
    <scope>NUCLEOTIDE SEQUENCE [LARGE SCALE GENOMIC DNA]</scope>
    <source>
        <strain evidence="8">B95-8</strain>
        <tissue evidence="8">Cell line</tissue>
    </source>
</reference>
<evidence type="ECO:0008006" key="10">
    <source>
        <dbReference type="Google" id="ProtNLM"/>
    </source>
</evidence>
<evidence type="ECO:0000256" key="2">
    <source>
        <dbReference type="ARBA" id="ARBA00022692"/>
    </source>
</evidence>
<comment type="subcellular location">
    <subcellularLocation>
        <location evidence="1">Membrane</location>
        <topology evidence="1">Multi-pass membrane protein</topology>
    </subcellularLocation>
</comment>
<evidence type="ECO:0000256" key="3">
    <source>
        <dbReference type="ARBA" id="ARBA00022989"/>
    </source>
</evidence>
<accession>A0ABQ9TK61</accession>
<dbReference type="InterPro" id="IPR018491">
    <property type="entry name" value="SLC12_C"/>
</dbReference>
<evidence type="ECO:0000256" key="4">
    <source>
        <dbReference type="ARBA" id="ARBA00023136"/>
    </source>
</evidence>
<keyword evidence="9" id="KW-1185">Reference proteome</keyword>